<feature type="compositionally biased region" description="Polar residues" evidence="1">
    <location>
        <begin position="717"/>
        <end position="735"/>
    </location>
</feature>
<feature type="compositionally biased region" description="Pro residues" evidence="1">
    <location>
        <begin position="748"/>
        <end position="758"/>
    </location>
</feature>
<keyword evidence="2" id="KW-1133">Transmembrane helix</keyword>
<evidence type="ECO:0000313" key="5">
    <source>
        <dbReference type="Proteomes" id="UP001341281"/>
    </source>
</evidence>
<feature type="domain" description="Glycosyl transferase CAP10" evidence="3">
    <location>
        <begin position="839"/>
        <end position="1088"/>
    </location>
</feature>
<dbReference type="InterPro" id="IPR051091">
    <property type="entry name" value="O-Glucosyltr/Glycosyltrsf_90"/>
</dbReference>
<dbReference type="EMBL" id="CP144751">
    <property type="protein sequence ID" value="WVZ86539.1"/>
    <property type="molecule type" value="Genomic_DNA"/>
</dbReference>
<keyword evidence="2" id="KW-0812">Transmembrane</keyword>
<feature type="region of interest" description="Disordered" evidence="1">
    <location>
        <begin position="100"/>
        <end position="139"/>
    </location>
</feature>
<feature type="compositionally biased region" description="Polar residues" evidence="1">
    <location>
        <begin position="123"/>
        <end position="134"/>
    </location>
</feature>
<evidence type="ECO:0000259" key="3">
    <source>
        <dbReference type="SMART" id="SM00672"/>
    </source>
</evidence>
<evidence type="ECO:0000256" key="2">
    <source>
        <dbReference type="SAM" id="Phobius"/>
    </source>
</evidence>
<feature type="compositionally biased region" description="Pro residues" evidence="1">
    <location>
        <begin position="692"/>
        <end position="708"/>
    </location>
</feature>
<dbReference type="Pfam" id="PF05686">
    <property type="entry name" value="Glyco_transf_90"/>
    <property type="match status" value="3"/>
</dbReference>
<sequence length="1220" mass="136431">MEAAAAKALRLARSSPPAAPCPPVNSGVLVFFVVLVAGALVSAGWMSTSARWPLATSLKFLSSYKYNRSIGPAQQIINSSPCFSDDKLQVTPITRVAAPTTRAHNAATAPEPAPGSPRFTGVPASTNQKPSTAGSLAPPPRAAAAVAPIAAAPAPSEEGTTPPECPAYFRWIHEDLRPWHATGVTRGAVEGARRRYAPKFRVTVVAGRLYVARYGRCFQTRDVFTQWGILQLLRRYPGRVPDLDLVFDCEDLPVVDRRRQDQDQPPLFRYCGSEATLDIAFPDWSFWGWPELNIKPWEALRREISEGNAVVKWTDRAPYAYWKGNPKVGAERPFLLWCNVSSKRDWNARIYAQDWGKEARHGFRDSDLSKQCTHRAAPANLPCRATFSTLASWCACRYKIYVEGRGWSVSEKYILGCDSVALVVRPRFHDFFSRGLSPLRHYWPVRGGRGMCRSIQFAVDWGNAHTDKAQEIGRNASRFVQEELTMDRVYDYMLHLLTEYARLLRYEPAVPRGATEVTVESMARGRRGLEREFMMGTVEDGASGRGPCRLPPPFSPQELEALRRARADVLRAHGSSQQPLILLHKQRKETSISPPRFRSVAVQVLLAMATGGPAAADCRRRTVLGAALSRTSAAFLFLSVIAVGAVVFVSARCITATGAGRLSLTRLPTTAAIPGAAAALHAEAQQLQPVHPSAPPPPPPPPSPPPLPSYSISCPSLNLSTSPTKAPRTSQSQTLARALASPSTCPSAPTPSPPPPPASAASNHSCPSYFRFIHEDLRPWRAAGGVTRAMLRRARLTATFRLLVLGGRAYVQRFRPAFQTRDLFTIWGVLQLLRRYPGRVPDLDLMFDTVDWPVVRAHHYRGKYAEMLPPLFRYCGDDATLDIVFPDWSFWGWPEINIKPWHELQQDLKDGNNRVRWMDREPYAYWKGNPSVSATRKELVKCNVSSTQDWNARIYAQDWFKESKVGYKGSDLGSQCTHRYKIYIEGSAWSISEKYILACDSMTLLVTPKYYDFFSRSLMPIQHYWPVRDDDKCGSINHAVSWGNSHKQLAQRIGKQASNFIQEELTMDHVYDYMLHLLTEYAKLLKFKPTKPPEAVEVCSESLACQAEGLEKKFLVESMVKSARDVDPCNLPPPFDPHELKMLKQRKENSIKQIQIWNSDRECDLRSLVGESLSDRRRRLAICPTSGARGRHRPHCPCQADAVTDLQLINLLLMISFSGM</sequence>
<keyword evidence="2" id="KW-0472">Membrane</keyword>
<evidence type="ECO:0000313" key="4">
    <source>
        <dbReference type="EMBL" id="WVZ86539.1"/>
    </source>
</evidence>
<dbReference type="InterPro" id="IPR006598">
    <property type="entry name" value="CAP10"/>
</dbReference>
<keyword evidence="5" id="KW-1185">Reference proteome</keyword>
<gene>
    <name evidence="4" type="ORF">U9M48_033300</name>
</gene>
<accession>A0AAQ3U7Y3</accession>
<evidence type="ECO:0000256" key="1">
    <source>
        <dbReference type="SAM" id="MobiDB-lite"/>
    </source>
</evidence>
<dbReference type="Proteomes" id="UP001341281">
    <property type="component" value="Chromosome 07"/>
</dbReference>
<dbReference type="SMART" id="SM00672">
    <property type="entry name" value="CAP10"/>
    <property type="match status" value="2"/>
</dbReference>
<feature type="domain" description="Glycosyl transferase CAP10" evidence="3">
    <location>
        <begin position="239"/>
        <end position="507"/>
    </location>
</feature>
<feature type="non-terminal residue" evidence="4">
    <location>
        <position position="1220"/>
    </location>
</feature>
<dbReference type="AlphaFoldDB" id="A0AAQ3U7Y3"/>
<feature type="transmembrane region" description="Helical" evidence="2">
    <location>
        <begin position="24"/>
        <end position="45"/>
    </location>
</feature>
<dbReference type="PANTHER" id="PTHR12203:SF99">
    <property type="entry name" value="OS04G0534100 PROTEIN"/>
    <property type="match status" value="1"/>
</dbReference>
<reference evidence="4 5" key="1">
    <citation type="submission" date="2024-02" db="EMBL/GenBank/DDBJ databases">
        <title>High-quality chromosome-scale genome assembly of Pensacola bahiagrass (Paspalum notatum Flugge var. saurae).</title>
        <authorList>
            <person name="Vega J.M."/>
            <person name="Podio M."/>
            <person name="Orjuela J."/>
            <person name="Siena L.A."/>
            <person name="Pessino S.C."/>
            <person name="Combes M.C."/>
            <person name="Mariac C."/>
            <person name="Albertini E."/>
            <person name="Pupilli F."/>
            <person name="Ortiz J.P.A."/>
            <person name="Leblanc O."/>
        </authorList>
    </citation>
    <scope>NUCLEOTIDE SEQUENCE [LARGE SCALE GENOMIC DNA]</scope>
    <source>
        <strain evidence="4">R1</strain>
        <tissue evidence="4">Leaf</tissue>
    </source>
</reference>
<name>A0AAQ3U7Y3_PASNO</name>
<dbReference type="SUPFAM" id="SSF101447">
    <property type="entry name" value="Formin homology 2 domain (FH2 domain)"/>
    <property type="match status" value="1"/>
</dbReference>
<protein>
    <recommendedName>
        <fullName evidence="3">Glycosyl transferase CAP10 domain-containing protein</fullName>
    </recommendedName>
</protein>
<feature type="region of interest" description="Disordered" evidence="1">
    <location>
        <begin position="686"/>
        <end position="762"/>
    </location>
</feature>
<dbReference type="PANTHER" id="PTHR12203">
    <property type="entry name" value="KDEL LYS-ASP-GLU-LEU CONTAINING - RELATED"/>
    <property type="match status" value="1"/>
</dbReference>
<organism evidence="4 5">
    <name type="scientific">Paspalum notatum var. saurae</name>
    <dbReference type="NCBI Taxonomy" id="547442"/>
    <lineage>
        <taxon>Eukaryota</taxon>
        <taxon>Viridiplantae</taxon>
        <taxon>Streptophyta</taxon>
        <taxon>Embryophyta</taxon>
        <taxon>Tracheophyta</taxon>
        <taxon>Spermatophyta</taxon>
        <taxon>Magnoliopsida</taxon>
        <taxon>Liliopsida</taxon>
        <taxon>Poales</taxon>
        <taxon>Poaceae</taxon>
        <taxon>PACMAD clade</taxon>
        <taxon>Panicoideae</taxon>
        <taxon>Andropogonodae</taxon>
        <taxon>Paspaleae</taxon>
        <taxon>Paspalinae</taxon>
        <taxon>Paspalum</taxon>
    </lineage>
</organism>
<proteinExistence type="predicted"/>